<keyword evidence="3" id="KW-0349">Heme</keyword>
<dbReference type="Gene3D" id="1.10.630.10">
    <property type="entry name" value="Cytochrome P450"/>
    <property type="match status" value="1"/>
</dbReference>
<name>A0A7R9R1Y4_9ACAR</name>
<evidence type="ECO:0000256" key="5">
    <source>
        <dbReference type="ARBA" id="ARBA00023002"/>
    </source>
</evidence>
<comment type="similarity">
    <text evidence="2">Belongs to the cytochrome P450 family.</text>
</comment>
<dbReference type="SUPFAM" id="SSF48264">
    <property type="entry name" value="Cytochrome P450"/>
    <property type="match status" value="1"/>
</dbReference>
<feature type="non-terminal residue" evidence="8">
    <location>
        <position position="197"/>
    </location>
</feature>
<dbReference type="PANTHER" id="PTHR24302:SF15">
    <property type="entry name" value="FATTY-ACID PEROXYGENASE"/>
    <property type="match status" value="1"/>
</dbReference>
<evidence type="ECO:0000256" key="3">
    <source>
        <dbReference type="ARBA" id="ARBA00022617"/>
    </source>
</evidence>
<keyword evidence="7" id="KW-0503">Monooxygenase</keyword>
<dbReference type="Proteomes" id="UP000728032">
    <property type="component" value="Unassembled WGS sequence"/>
</dbReference>
<keyword evidence="6" id="KW-0408">Iron</keyword>
<dbReference type="GO" id="GO:0016705">
    <property type="term" value="F:oxidoreductase activity, acting on paired donors, with incorporation or reduction of molecular oxygen"/>
    <property type="evidence" value="ECO:0007669"/>
    <property type="project" value="InterPro"/>
</dbReference>
<dbReference type="GO" id="GO:0005506">
    <property type="term" value="F:iron ion binding"/>
    <property type="evidence" value="ECO:0007669"/>
    <property type="project" value="InterPro"/>
</dbReference>
<dbReference type="InterPro" id="IPR002402">
    <property type="entry name" value="Cyt_P450_E_grp-II"/>
</dbReference>
<gene>
    <name evidence="8" type="ORF">ONB1V03_LOCUS22128</name>
</gene>
<evidence type="ECO:0000313" key="9">
    <source>
        <dbReference type="Proteomes" id="UP000728032"/>
    </source>
</evidence>
<dbReference type="AlphaFoldDB" id="A0A7R9R1Y4"/>
<dbReference type="EMBL" id="CAJPVJ010047296">
    <property type="protein sequence ID" value="CAG2182707.1"/>
    <property type="molecule type" value="Genomic_DNA"/>
</dbReference>
<dbReference type="EMBL" id="OC962121">
    <property type="protein sequence ID" value="CAD7665571.1"/>
    <property type="molecule type" value="Genomic_DNA"/>
</dbReference>
<dbReference type="GO" id="GO:0020037">
    <property type="term" value="F:heme binding"/>
    <property type="evidence" value="ECO:0007669"/>
    <property type="project" value="InterPro"/>
</dbReference>
<comment type="cofactor">
    <cofactor evidence="1">
        <name>heme</name>
        <dbReference type="ChEBI" id="CHEBI:30413"/>
    </cofactor>
</comment>
<sequence length="197" mass="22396">PKPIPIFGNLLSLSLKPRPLLELEWYKKYGKIYGLYYSAKPRLTVADPALIKQILVKDFNAFRNRSLSPGQDGLNMFRARDNSWKRVRAIVSPTFTSGKMRKMYALINHCYEDFLNTLDNNVSNGVNEVELKQLMGAYTMDVIASCAFATKLNSYADPNNPFLTNAFNFINASNRTGRLPLPSFIVNTNIYRRVVST</sequence>
<evidence type="ECO:0000256" key="6">
    <source>
        <dbReference type="ARBA" id="ARBA00023004"/>
    </source>
</evidence>
<keyword evidence="5" id="KW-0560">Oxidoreductase</keyword>
<dbReference type="OrthoDB" id="6504953at2759"/>
<evidence type="ECO:0000256" key="1">
    <source>
        <dbReference type="ARBA" id="ARBA00001971"/>
    </source>
</evidence>
<dbReference type="InterPro" id="IPR001128">
    <property type="entry name" value="Cyt_P450"/>
</dbReference>
<dbReference type="PANTHER" id="PTHR24302">
    <property type="entry name" value="CYTOCHROME P450 FAMILY 3"/>
    <property type="match status" value="1"/>
</dbReference>
<feature type="non-terminal residue" evidence="8">
    <location>
        <position position="1"/>
    </location>
</feature>
<evidence type="ECO:0000256" key="7">
    <source>
        <dbReference type="ARBA" id="ARBA00023033"/>
    </source>
</evidence>
<accession>A0A7R9R1Y4</accession>
<dbReference type="PRINTS" id="PR00464">
    <property type="entry name" value="EP450II"/>
</dbReference>
<evidence type="ECO:0000256" key="4">
    <source>
        <dbReference type="ARBA" id="ARBA00022723"/>
    </source>
</evidence>
<reference evidence="8" key="1">
    <citation type="submission" date="2020-11" db="EMBL/GenBank/DDBJ databases">
        <authorList>
            <person name="Tran Van P."/>
        </authorList>
    </citation>
    <scope>NUCLEOTIDE SEQUENCE</scope>
</reference>
<evidence type="ECO:0000256" key="2">
    <source>
        <dbReference type="ARBA" id="ARBA00010617"/>
    </source>
</evidence>
<evidence type="ECO:0008006" key="10">
    <source>
        <dbReference type="Google" id="ProtNLM"/>
    </source>
</evidence>
<keyword evidence="4" id="KW-0479">Metal-binding</keyword>
<dbReference type="InterPro" id="IPR036396">
    <property type="entry name" value="Cyt_P450_sf"/>
</dbReference>
<dbReference type="GO" id="GO:0008395">
    <property type="term" value="F:steroid hydroxylase activity"/>
    <property type="evidence" value="ECO:0007669"/>
    <property type="project" value="TreeGrafter"/>
</dbReference>
<dbReference type="InterPro" id="IPR050705">
    <property type="entry name" value="Cytochrome_P450_3A"/>
</dbReference>
<keyword evidence="9" id="KW-1185">Reference proteome</keyword>
<protein>
    <recommendedName>
        <fullName evidence="10">Cytochrome P450</fullName>
    </recommendedName>
</protein>
<evidence type="ECO:0000313" key="8">
    <source>
        <dbReference type="EMBL" id="CAD7665571.1"/>
    </source>
</evidence>
<organism evidence="8">
    <name type="scientific">Oppiella nova</name>
    <dbReference type="NCBI Taxonomy" id="334625"/>
    <lineage>
        <taxon>Eukaryota</taxon>
        <taxon>Metazoa</taxon>
        <taxon>Ecdysozoa</taxon>
        <taxon>Arthropoda</taxon>
        <taxon>Chelicerata</taxon>
        <taxon>Arachnida</taxon>
        <taxon>Acari</taxon>
        <taxon>Acariformes</taxon>
        <taxon>Sarcoptiformes</taxon>
        <taxon>Oribatida</taxon>
        <taxon>Brachypylina</taxon>
        <taxon>Oppioidea</taxon>
        <taxon>Oppiidae</taxon>
        <taxon>Oppiella</taxon>
    </lineage>
</organism>
<dbReference type="Pfam" id="PF00067">
    <property type="entry name" value="p450"/>
    <property type="match status" value="1"/>
</dbReference>
<proteinExistence type="inferred from homology"/>